<keyword evidence="3 7" id="KW-0472">Membrane</keyword>
<feature type="domain" description="Methyl-accepting transducer" evidence="8">
    <location>
        <begin position="263"/>
        <end position="499"/>
    </location>
</feature>
<dbReference type="SMART" id="SM00304">
    <property type="entry name" value="HAMP"/>
    <property type="match status" value="1"/>
</dbReference>
<keyword evidence="7" id="KW-1133">Transmembrane helix</keyword>
<dbReference type="RefSeq" id="WP_143894956.1">
    <property type="nucleotide sequence ID" value="NZ_CP041666.1"/>
</dbReference>
<evidence type="ECO:0000259" key="8">
    <source>
        <dbReference type="PROSITE" id="PS50111"/>
    </source>
</evidence>
<keyword evidence="7" id="KW-0812">Transmembrane</keyword>
<evidence type="ECO:0000256" key="1">
    <source>
        <dbReference type="ARBA" id="ARBA00004236"/>
    </source>
</evidence>
<dbReference type="GO" id="GO:0004888">
    <property type="term" value="F:transmembrane signaling receptor activity"/>
    <property type="evidence" value="ECO:0007669"/>
    <property type="project" value="InterPro"/>
</dbReference>
<feature type="transmembrane region" description="Helical" evidence="7">
    <location>
        <begin position="7"/>
        <end position="27"/>
    </location>
</feature>
<evidence type="ECO:0000313" key="11">
    <source>
        <dbReference type="Proteomes" id="UP000315215"/>
    </source>
</evidence>
<dbReference type="PROSITE" id="PS50111">
    <property type="entry name" value="CHEMOTAXIS_TRANSDUC_2"/>
    <property type="match status" value="1"/>
</dbReference>
<feature type="domain" description="HAMP" evidence="9">
    <location>
        <begin position="191"/>
        <end position="244"/>
    </location>
</feature>
<reference evidence="10 11" key="1">
    <citation type="submission" date="2019-07" db="EMBL/GenBank/DDBJ databases">
        <authorList>
            <person name="Li J."/>
        </authorList>
    </citation>
    <scope>NUCLEOTIDE SEQUENCE [LARGE SCALE GENOMIC DNA]</scope>
    <source>
        <strain evidence="10 11">TKL69</strain>
    </source>
</reference>
<dbReference type="Proteomes" id="UP000315215">
    <property type="component" value="Chromosome"/>
</dbReference>
<dbReference type="OrthoDB" id="2450685at2"/>
<dbReference type="Pfam" id="PF00672">
    <property type="entry name" value="HAMP"/>
    <property type="match status" value="1"/>
</dbReference>
<evidence type="ECO:0000256" key="2">
    <source>
        <dbReference type="ARBA" id="ARBA00022475"/>
    </source>
</evidence>
<dbReference type="Gene3D" id="1.10.287.950">
    <property type="entry name" value="Methyl-accepting chemotaxis protein"/>
    <property type="match status" value="1"/>
</dbReference>
<dbReference type="PANTHER" id="PTHR32089">
    <property type="entry name" value="METHYL-ACCEPTING CHEMOTAXIS PROTEIN MCPB"/>
    <property type="match status" value="1"/>
</dbReference>
<evidence type="ECO:0000259" key="9">
    <source>
        <dbReference type="PROSITE" id="PS50885"/>
    </source>
</evidence>
<evidence type="ECO:0000256" key="3">
    <source>
        <dbReference type="ARBA" id="ARBA00023136"/>
    </source>
</evidence>
<dbReference type="Gene3D" id="6.10.340.10">
    <property type="match status" value="1"/>
</dbReference>
<comment type="similarity">
    <text evidence="5">Belongs to the methyl-accepting chemotaxis (MCP) protein family.</text>
</comment>
<dbReference type="GO" id="GO:0005886">
    <property type="term" value="C:plasma membrane"/>
    <property type="evidence" value="ECO:0007669"/>
    <property type="project" value="UniProtKB-SubCell"/>
</dbReference>
<comment type="subcellular location">
    <subcellularLocation>
        <location evidence="1">Cell membrane</location>
    </subcellularLocation>
</comment>
<evidence type="ECO:0000256" key="6">
    <source>
        <dbReference type="PROSITE-ProRule" id="PRU00284"/>
    </source>
</evidence>
<dbReference type="GO" id="GO:0006935">
    <property type="term" value="P:chemotaxis"/>
    <property type="evidence" value="ECO:0007669"/>
    <property type="project" value="InterPro"/>
</dbReference>
<dbReference type="InterPro" id="IPR003660">
    <property type="entry name" value="HAMP_dom"/>
</dbReference>
<dbReference type="PANTHER" id="PTHR32089:SF112">
    <property type="entry name" value="LYSOZYME-LIKE PROTEIN-RELATED"/>
    <property type="match status" value="1"/>
</dbReference>
<keyword evidence="4 6" id="KW-0807">Transducer</keyword>
<keyword evidence="2" id="KW-1003">Cell membrane</keyword>
<evidence type="ECO:0000256" key="7">
    <source>
        <dbReference type="SAM" id="Phobius"/>
    </source>
</evidence>
<evidence type="ECO:0000313" key="10">
    <source>
        <dbReference type="EMBL" id="QDP40923.1"/>
    </source>
</evidence>
<evidence type="ECO:0000256" key="4">
    <source>
        <dbReference type="ARBA" id="ARBA00023224"/>
    </source>
</evidence>
<dbReference type="InterPro" id="IPR004090">
    <property type="entry name" value="Chemotax_Me-accpt_rcpt"/>
</dbReference>
<dbReference type="InterPro" id="IPR004089">
    <property type="entry name" value="MCPsignal_dom"/>
</dbReference>
<keyword evidence="11" id="KW-1185">Reference proteome</keyword>
<name>A0A516KHP2_9BACI</name>
<dbReference type="SUPFAM" id="SSF58104">
    <property type="entry name" value="Methyl-accepting chemotaxis protein (MCP) signaling domain"/>
    <property type="match status" value="1"/>
</dbReference>
<dbReference type="SMART" id="SM00283">
    <property type="entry name" value="MA"/>
    <property type="match status" value="1"/>
</dbReference>
<dbReference type="EMBL" id="CP041666">
    <property type="protein sequence ID" value="QDP40923.1"/>
    <property type="molecule type" value="Genomic_DNA"/>
</dbReference>
<sequence>MSIRKKLLINSLGILVLSSLIVAFIIYNMLNIQSSSQDEVTTLIDVQKLDSDLNGLKQSLSNFSFSGTDALKEEALLNMEQSGALLEELVKASKGKSSEQYIERAALKFDELTKATKEALNQKDLAEAKRQSIRIDGLLNDTYKFNMASEEQYEKALNDLEGKIEYVILSAIISTVVLIAIASIMSLKITNSISGSLKKLSKNANEIANGNLQVEPIRYKGNDELGALNQAFTQMVEQLSGLILSVKTVSKDVEQFAVSLEKDNVYLTDVSNQIAVSTDELSSGTQSISEDLQDAVSLIQDMDQEFTRNVEFAKQSVEHGTDVMDAIQSGQEAIGVQRDLIEENSNTTKKIEQATQTFVGYTKQIEEMAQSVSDIAEQTNLLALNAAIEAARAGEAGKGFAVVAEEVRKLAEESSKATGYIFEMVSSIESGISEISNSVSEGVAIAGKEEASMETTTTAFQNIKQKVEDITAKLMDLSNGVDHSKDLGEKVLSNVESISAVVEETAAGNEEISASTEEQLKAFKHMVEKVTEMRQMTDRLNEEVGKFQL</sequence>
<dbReference type="PRINTS" id="PR00260">
    <property type="entry name" value="CHEMTRNSDUCR"/>
</dbReference>
<accession>A0A516KHP2</accession>
<organism evidence="10 11">
    <name type="scientific">Radiobacillus deserti</name>
    <dbReference type="NCBI Taxonomy" id="2594883"/>
    <lineage>
        <taxon>Bacteria</taxon>
        <taxon>Bacillati</taxon>
        <taxon>Bacillota</taxon>
        <taxon>Bacilli</taxon>
        <taxon>Bacillales</taxon>
        <taxon>Bacillaceae</taxon>
        <taxon>Radiobacillus</taxon>
    </lineage>
</organism>
<dbReference type="KEGG" id="aqt:FN924_12435"/>
<proteinExistence type="inferred from homology"/>
<dbReference type="AlphaFoldDB" id="A0A516KHP2"/>
<dbReference type="GO" id="GO:0007165">
    <property type="term" value="P:signal transduction"/>
    <property type="evidence" value="ECO:0007669"/>
    <property type="project" value="UniProtKB-KW"/>
</dbReference>
<evidence type="ECO:0000256" key="5">
    <source>
        <dbReference type="ARBA" id="ARBA00029447"/>
    </source>
</evidence>
<dbReference type="CDD" id="cd06225">
    <property type="entry name" value="HAMP"/>
    <property type="match status" value="1"/>
</dbReference>
<protein>
    <submittedName>
        <fullName evidence="10">Methyl-accepting chemotaxis protein</fullName>
    </submittedName>
</protein>
<dbReference type="PROSITE" id="PS50885">
    <property type="entry name" value="HAMP"/>
    <property type="match status" value="1"/>
</dbReference>
<dbReference type="Pfam" id="PF00015">
    <property type="entry name" value="MCPsignal"/>
    <property type="match status" value="1"/>
</dbReference>
<gene>
    <name evidence="10" type="ORF">FN924_12435</name>
</gene>